<sequence>MRGRRLRTNDVIRSMVRETVVTCNDLIYPLFVVEGQGIKEEIKSMPDNYRFSLDTLVEEVKELYELGLKGVLLFGIPDHKDHIGSGAYCDGNIVSRAISVIKENFPDMYVIADVCLCEYTDHGHCGFIEDGYVNNDKTLPLLAKTALSYAKAGADMIAPSDMMDRRIGYIRKALDDAGFVNTVLMSYSAKYCSSFYGPFRDAADSSPKFGDRKTYQMDPANSREAMREIMADIEEGADIIMVKPALPYLDIIKMARDNTNVPICAYNVSGEYSMIKAGEKMGWIDGKKVALESLVSIKRAGADMIITYFAKQFAKGELY</sequence>
<comment type="pathway">
    <text evidence="2">Porphyrin-containing compound metabolism; protoporphyrin-IX biosynthesis; coproporphyrinogen-III from 5-aminolevulinate: step 1/4.</text>
</comment>
<dbReference type="PRINTS" id="PR00144">
    <property type="entry name" value="DALDHYDRTASE"/>
</dbReference>
<evidence type="ECO:0000256" key="14">
    <source>
        <dbReference type="PIRSR" id="PIRSR001415-3"/>
    </source>
</evidence>
<evidence type="ECO:0000256" key="7">
    <source>
        <dbReference type="ARBA" id="ARBA00023133"/>
    </source>
</evidence>
<dbReference type="Proteomes" id="UP000823611">
    <property type="component" value="Unassembled WGS sequence"/>
</dbReference>
<comment type="caution">
    <text evidence="18">The sequence shown here is derived from an EMBL/GenBank/DDBJ whole genome shotgun (WGS) entry which is preliminary data.</text>
</comment>
<dbReference type="Pfam" id="PF00490">
    <property type="entry name" value="ALAD"/>
    <property type="match status" value="1"/>
</dbReference>
<feature type="active site" description="Schiff-base intermediate with substrate" evidence="12">
    <location>
        <position position="243"/>
    </location>
</feature>
<evidence type="ECO:0000256" key="2">
    <source>
        <dbReference type="ARBA" id="ARBA00004694"/>
    </source>
</evidence>
<feature type="binding site" evidence="13">
    <location>
        <position position="269"/>
    </location>
    <ligand>
        <name>5-aminolevulinate</name>
        <dbReference type="ChEBI" id="CHEBI:356416"/>
        <label>2</label>
    </ligand>
</feature>
<evidence type="ECO:0000256" key="8">
    <source>
        <dbReference type="ARBA" id="ARBA00023239"/>
    </source>
</evidence>
<keyword evidence="8 16" id="KW-0456">Lyase</keyword>
<feature type="binding site" evidence="15">
    <location>
        <position position="228"/>
    </location>
    <ligand>
        <name>Mg(2+)</name>
        <dbReference type="ChEBI" id="CHEBI:18420"/>
    </ligand>
</feature>
<feature type="binding site" evidence="13">
    <location>
        <position position="308"/>
    </location>
    <ligand>
        <name>5-aminolevulinate</name>
        <dbReference type="ChEBI" id="CHEBI:356416"/>
        <label>2</label>
    </ligand>
</feature>
<comment type="cofactor">
    <cofactor evidence="1">
        <name>Zn(2+)</name>
        <dbReference type="ChEBI" id="CHEBI:29105"/>
    </cofactor>
</comment>
<dbReference type="InterPro" id="IPR001731">
    <property type="entry name" value="ALAD"/>
</dbReference>
<dbReference type="PANTHER" id="PTHR11458:SF0">
    <property type="entry name" value="DELTA-AMINOLEVULINIC ACID DEHYDRATASE"/>
    <property type="match status" value="1"/>
</dbReference>
<comment type="catalytic activity">
    <reaction evidence="11 16">
        <text>2 5-aminolevulinate = porphobilinogen + 2 H2O + H(+)</text>
        <dbReference type="Rhea" id="RHEA:24064"/>
        <dbReference type="ChEBI" id="CHEBI:15377"/>
        <dbReference type="ChEBI" id="CHEBI:15378"/>
        <dbReference type="ChEBI" id="CHEBI:58126"/>
        <dbReference type="ChEBI" id="CHEBI:356416"/>
        <dbReference type="EC" id="4.2.1.24"/>
    </reaction>
</comment>
<comment type="similarity">
    <text evidence="3 17">Belongs to the ALAD family.</text>
</comment>
<evidence type="ECO:0000256" key="13">
    <source>
        <dbReference type="PIRSR" id="PIRSR001415-2"/>
    </source>
</evidence>
<keyword evidence="14" id="KW-0862">Zinc</keyword>
<reference evidence="18" key="1">
    <citation type="submission" date="2020-10" db="EMBL/GenBank/DDBJ databases">
        <authorList>
            <person name="Gilroy R."/>
        </authorList>
    </citation>
    <scope>NUCLEOTIDE SEQUENCE</scope>
    <source>
        <strain evidence="18">F6-4510</strain>
    </source>
</reference>
<evidence type="ECO:0000256" key="12">
    <source>
        <dbReference type="PIRSR" id="PIRSR001415-1"/>
    </source>
</evidence>
<evidence type="ECO:0000313" key="18">
    <source>
        <dbReference type="EMBL" id="MBO8433825.1"/>
    </source>
</evidence>
<keyword evidence="14" id="KW-0479">Metal-binding</keyword>
<keyword evidence="9 16" id="KW-0627">Porphyrin biosynthesis</keyword>
<dbReference type="PIRSF" id="PIRSF001415">
    <property type="entry name" value="Porphbilin_synth"/>
    <property type="match status" value="1"/>
</dbReference>
<organism evidence="18 19">
    <name type="scientific">Candidatus Fimicola merdigallinarum</name>
    <dbReference type="NCBI Taxonomy" id="2840819"/>
    <lineage>
        <taxon>Bacteria</taxon>
        <taxon>Bacillati</taxon>
        <taxon>Bacillota</taxon>
        <taxon>Clostridia</taxon>
        <taxon>Lachnospirales</taxon>
        <taxon>Lachnospiraceae</taxon>
        <taxon>Lachnospiraceae incertae sedis</taxon>
        <taxon>Candidatus Fimicola</taxon>
    </lineage>
</organism>
<evidence type="ECO:0000256" key="4">
    <source>
        <dbReference type="ARBA" id="ARBA00011823"/>
    </source>
</evidence>
<dbReference type="GO" id="GO:0008270">
    <property type="term" value="F:zinc ion binding"/>
    <property type="evidence" value="ECO:0007669"/>
    <property type="project" value="TreeGrafter"/>
</dbReference>
<evidence type="ECO:0000256" key="3">
    <source>
        <dbReference type="ARBA" id="ARBA00008055"/>
    </source>
</evidence>
<dbReference type="PANTHER" id="PTHR11458">
    <property type="entry name" value="DELTA-AMINOLEVULINIC ACID DEHYDRATASE"/>
    <property type="match status" value="1"/>
</dbReference>
<keyword evidence="15" id="KW-0460">Magnesium</keyword>
<evidence type="ECO:0000256" key="9">
    <source>
        <dbReference type="ARBA" id="ARBA00023244"/>
    </source>
</evidence>
<dbReference type="SMART" id="SM01004">
    <property type="entry name" value="ALAD"/>
    <property type="match status" value="1"/>
</dbReference>
<dbReference type="NCBIfam" id="NF006762">
    <property type="entry name" value="PRK09283.1"/>
    <property type="match status" value="1"/>
</dbReference>
<comment type="function">
    <text evidence="10">Catalyzes an early step in the biosynthesis of tetrapyrroles. Binds two molecules of 5-aminolevulinate per subunit, each at a distinct site, and catalyzes their condensation to form porphobilinogen.</text>
</comment>
<evidence type="ECO:0000256" key="16">
    <source>
        <dbReference type="RuleBase" id="RU000515"/>
    </source>
</evidence>
<protein>
    <recommendedName>
        <fullName evidence="6 16">Delta-aminolevulinic acid dehydratase</fullName>
        <ecNumber evidence="5 16">4.2.1.24</ecNumber>
    </recommendedName>
</protein>
<feature type="binding site" evidence="14">
    <location>
        <position position="117"/>
    </location>
    <ligand>
        <name>Zn(2+)</name>
        <dbReference type="ChEBI" id="CHEBI:29105"/>
        <note>catalytic</note>
    </ligand>
</feature>
<evidence type="ECO:0000256" key="17">
    <source>
        <dbReference type="RuleBase" id="RU004161"/>
    </source>
</evidence>
<dbReference type="PROSITE" id="PS00169">
    <property type="entry name" value="D_ALA_DEHYDRATASE"/>
    <property type="match status" value="1"/>
</dbReference>
<evidence type="ECO:0000256" key="15">
    <source>
        <dbReference type="PIRSR" id="PIRSR001415-5"/>
    </source>
</evidence>
<feature type="binding site" evidence="14">
    <location>
        <position position="115"/>
    </location>
    <ligand>
        <name>Zn(2+)</name>
        <dbReference type="ChEBI" id="CHEBI:29105"/>
        <note>catalytic</note>
    </ligand>
</feature>
<evidence type="ECO:0000256" key="1">
    <source>
        <dbReference type="ARBA" id="ARBA00001947"/>
    </source>
</evidence>
<dbReference type="GO" id="GO:0005829">
    <property type="term" value="C:cytosol"/>
    <property type="evidence" value="ECO:0007669"/>
    <property type="project" value="TreeGrafter"/>
</dbReference>
<comment type="subunit">
    <text evidence="4 16">Homooctamer.</text>
</comment>
<dbReference type="EMBL" id="JADIMX010000014">
    <property type="protein sequence ID" value="MBO8433825.1"/>
    <property type="molecule type" value="Genomic_DNA"/>
</dbReference>
<gene>
    <name evidence="18" type="primary">hemB</name>
    <name evidence="18" type="ORF">IAC55_00700</name>
</gene>
<evidence type="ECO:0000256" key="6">
    <source>
        <dbReference type="ARBA" id="ARBA00020771"/>
    </source>
</evidence>
<evidence type="ECO:0000313" key="19">
    <source>
        <dbReference type="Proteomes" id="UP000823611"/>
    </source>
</evidence>
<feature type="binding site" evidence="13">
    <location>
        <position position="212"/>
    </location>
    <ligand>
        <name>5-aminolevulinate</name>
        <dbReference type="ChEBI" id="CHEBI:356416"/>
        <label>1</label>
    </ligand>
</feature>
<feature type="binding site" evidence="13">
    <location>
        <position position="200"/>
    </location>
    <ligand>
        <name>5-aminolevulinate</name>
        <dbReference type="ChEBI" id="CHEBI:356416"/>
        <label>1</label>
    </ligand>
</feature>
<keyword evidence="7" id="KW-0350">Heme biosynthesis</keyword>
<dbReference type="InterPro" id="IPR013785">
    <property type="entry name" value="Aldolase_TIM"/>
</dbReference>
<dbReference type="FunFam" id="3.20.20.70:FF:000019">
    <property type="entry name" value="Delta-aminolevulinic acid dehydratase"/>
    <property type="match status" value="1"/>
</dbReference>
<dbReference type="Gene3D" id="3.20.20.70">
    <property type="entry name" value="Aldolase class I"/>
    <property type="match status" value="1"/>
</dbReference>
<evidence type="ECO:0000256" key="10">
    <source>
        <dbReference type="ARBA" id="ARBA00025628"/>
    </source>
</evidence>
<name>A0A9D9DX86_9FIRM</name>
<accession>A0A9D9DX86</accession>
<evidence type="ECO:0000256" key="5">
    <source>
        <dbReference type="ARBA" id="ARBA00012053"/>
    </source>
</evidence>
<feature type="active site" description="Schiff-base intermediate with substrate" evidence="12">
    <location>
        <position position="190"/>
    </location>
</feature>
<proteinExistence type="inferred from homology"/>
<dbReference type="GO" id="GO:0004655">
    <property type="term" value="F:porphobilinogen synthase activity"/>
    <property type="evidence" value="ECO:0007669"/>
    <property type="project" value="UniProtKB-EC"/>
</dbReference>
<feature type="binding site" evidence="14">
    <location>
        <position position="125"/>
    </location>
    <ligand>
        <name>Zn(2+)</name>
        <dbReference type="ChEBI" id="CHEBI:29105"/>
        <note>catalytic</note>
    </ligand>
</feature>
<dbReference type="EC" id="4.2.1.24" evidence="5 16"/>
<dbReference type="GO" id="GO:0006783">
    <property type="term" value="P:heme biosynthetic process"/>
    <property type="evidence" value="ECO:0007669"/>
    <property type="project" value="UniProtKB-KW"/>
</dbReference>
<dbReference type="InterPro" id="IPR030656">
    <property type="entry name" value="ALAD_AS"/>
</dbReference>
<dbReference type="CDD" id="cd00384">
    <property type="entry name" value="ALAD_PBGS"/>
    <property type="match status" value="1"/>
</dbReference>
<evidence type="ECO:0000256" key="11">
    <source>
        <dbReference type="ARBA" id="ARBA00047651"/>
    </source>
</evidence>
<reference evidence="18" key="2">
    <citation type="journal article" date="2021" name="PeerJ">
        <title>Extensive microbial diversity within the chicken gut microbiome revealed by metagenomics and culture.</title>
        <authorList>
            <person name="Gilroy R."/>
            <person name="Ravi A."/>
            <person name="Getino M."/>
            <person name="Pursley I."/>
            <person name="Horton D.L."/>
            <person name="Alikhan N.F."/>
            <person name="Baker D."/>
            <person name="Gharbi K."/>
            <person name="Hall N."/>
            <person name="Watson M."/>
            <person name="Adriaenssens E.M."/>
            <person name="Foster-Nyarko E."/>
            <person name="Jarju S."/>
            <person name="Secka A."/>
            <person name="Antonio M."/>
            <person name="Oren A."/>
            <person name="Chaudhuri R.R."/>
            <person name="La Ragione R."/>
            <person name="Hildebrand F."/>
            <person name="Pallen M.J."/>
        </authorList>
    </citation>
    <scope>NUCLEOTIDE SEQUENCE</scope>
    <source>
        <strain evidence="18">F6-4510</strain>
    </source>
</reference>
<dbReference type="AlphaFoldDB" id="A0A9D9DX86"/>
<dbReference type="SUPFAM" id="SSF51569">
    <property type="entry name" value="Aldolase"/>
    <property type="match status" value="1"/>
</dbReference>